<dbReference type="InterPro" id="IPR051044">
    <property type="entry name" value="MAG_DAG_Lipase"/>
</dbReference>
<evidence type="ECO:0000259" key="1">
    <source>
        <dbReference type="Pfam" id="PF12146"/>
    </source>
</evidence>
<dbReference type="PANTHER" id="PTHR11614">
    <property type="entry name" value="PHOSPHOLIPASE-RELATED"/>
    <property type="match status" value="1"/>
</dbReference>
<organism evidence="2 3">
    <name type="scientific">Dothistroma septosporum (strain NZE10 / CBS 128990)</name>
    <name type="common">Red band needle blight fungus</name>
    <name type="synonym">Mycosphaerella pini</name>
    <dbReference type="NCBI Taxonomy" id="675120"/>
    <lineage>
        <taxon>Eukaryota</taxon>
        <taxon>Fungi</taxon>
        <taxon>Dikarya</taxon>
        <taxon>Ascomycota</taxon>
        <taxon>Pezizomycotina</taxon>
        <taxon>Dothideomycetes</taxon>
        <taxon>Dothideomycetidae</taxon>
        <taxon>Mycosphaerellales</taxon>
        <taxon>Mycosphaerellaceae</taxon>
        <taxon>Dothistroma</taxon>
    </lineage>
</organism>
<dbReference type="STRING" id="675120.N1Q2N2"/>
<dbReference type="OMA" id="SYEGWSH"/>
<keyword evidence="3" id="KW-1185">Reference proteome</keyword>
<sequence length="319" mass="35283">MAATSIHDHYTTHEGSLTTPDGHDLYTKSWLPTSPPKARLVLIHGFSDHCNAYGVLFPELAKHAIATYTFDQRGWGRSVHSPNQKGLTGSTQQVMDDITTFIQGLPKDDREETPLFLMGHSMGGGEVMYYAAKGDKEVKSRIRGYLGEAPFIALREKPNIVVSTLGRLAGKVLPHRQMMQPLDASKMCRDPDVCKEWAADPLCHDTGTLEGLAGMLDRAADLDEGKVVIDESCGEAGKLRLWVGFGTGDQILSEPTCRKWIDGLKVEDKEYRLYEGWYHKLHAEPGQDKFTFANDVAQWILARSEPLEGQGSAVGKAKL</sequence>
<dbReference type="OrthoDB" id="10249433at2759"/>
<gene>
    <name evidence="2" type="ORF">DOTSEDRAFT_67839</name>
</gene>
<dbReference type="AlphaFoldDB" id="N1Q2N2"/>
<evidence type="ECO:0000313" key="2">
    <source>
        <dbReference type="EMBL" id="EME48910.1"/>
    </source>
</evidence>
<dbReference type="HOGENOM" id="CLU_026209_5_1_1"/>
<dbReference type="InterPro" id="IPR029058">
    <property type="entry name" value="AB_hydrolase_fold"/>
</dbReference>
<dbReference type="InterPro" id="IPR022742">
    <property type="entry name" value="Hydrolase_4"/>
</dbReference>
<protein>
    <recommendedName>
        <fullName evidence="1">Serine aminopeptidase S33 domain-containing protein</fullName>
    </recommendedName>
</protein>
<dbReference type="Proteomes" id="UP000016933">
    <property type="component" value="Unassembled WGS sequence"/>
</dbReference>
<accession>N1Q2N2</accession>
<dbReference type="EMBL" id="KB446535">
    <property type="protein sequence ID" value="EME48910.1"/>
    <property type="molecule type" value="Genomic_DNA"/>
</dbReference>
<reference evidence="2 3" key="2">
    <citation type="journal article" date="2012" name="PLoS Pathog.">
        <title>Diverse lifestyles and strategies of plant pathogenesis encoded in the genomes of eighteen Dothideomycetes fungi.</title>
        <authorList>
            <person name="Ohm R.A."/>
            <person name="Feau N."/>
            <person name="Henrissat B."/>
            <person name="Schoch C.L."/>
            <person name="Horwitz B.A."/>
            <person name="Barry K.W."/>
            <person name="Condon B.J."/>
            <person name="Copeland A.C."/>
            <person name="Dhillon B."/>
            <person name="Glaser F."/>
            <person name="Hesse C.N."/>
            <person name="Kosti I."/>
            <person name="LaButti K."/>
            <person name="Lindquist E.A."/>
            <person name="Lucas S."/>
            <person name="Salamov A.A."/>
            <person name="Bradshaw R.E."/>
            <person name="Ciuffetti L."/>
            <person name="Hamelin R.C."/>
            <person name="Kema G.H.J."/>
            <person name="Lawrence C."/>
            <person name="Scott J.A."/>
            <person name="Spatafora J.W."/>
            <person name="Turgeon B.G."/>
            <person name="de Wit P.J.G.M."/>
            <person name="Zhong S."/>
            <person name="Goodwin S.B."/>
            <person name="Grigoriev I.V."/>
        </authorList>
    </citation>
    <scope>NUCLEOTIDE SEQUENCE [LARGE SCALE GENOMIC DNA]</scope>
    <source>
        <strain evidence="3">NZE10 / CBS 128990</strain>
    </source>
</reference>
<dbReference type="Pfam" id="PF12146">
    <property type="entry name" value="Hydrolase_4"/>
    <property type="match status" value="1"/>
</dbReference>
<proteinExistence type="predicted"/>
<dbReference type="SUPFAM" id="SSF53474">
    <property type="entry name" value="alpha/beta-Hydrolases"/>
    <property type="match status" value="1"/>
</dbReference>
<feature type="domain" description="Serine aminopeptidase S33" evidence="1">
    <location>
        <begin position="35"/>
        <end position="285"/>
    </location>
</feature>
<dbReference type="eggNOG" id="KOG1455">
    <property type="taxonomic scope" value="Eukaryota"/>
</dbReference>
<dbReference type="Gene3D" id="3.40.50.1820">
    <property type="entry name" value="alpha/beta hydrolase"/>
    <property type="match status" value="1"/>
</dbReference>
<reference evidence="3" key="1">
    <citation type="journal article" date="2012" name="PLoS Genet.">
        <title>The genomes of the fungal plant pathogens Cladosporium fulvum and Dothistroma septosporum reveal adaptation to different hosts and lifestyles but also signatures of common ancestry.</title>
        <authorList>
            <person name="de Wit P.J.G.M."/>
            <person name="van der Burgt A."/>
            <person name="Oekmen B."/>
            <person name="Stergiopoulos I."/>
            <person name="Abd-Elsalam K.A."/>
            <person name="Aerts A.L."/>
            <person name="Bahkali A.H."/>
            <person name="Beenen H.G."/>
            <person name="Chettri P."/>
            <person name="Cox M.P."/>
            <person name="Datema E."/>
            <person name="de Vries R.P."/>
            <person name="Dhillon B."/>
            <person name="Ganley A.R."/>
            <person name="Griffiths S.A."/>
            <person name="Guo Y."/>
            <person name="Hamelin R.C."/>
            <person name="Henrissat B."/>
            <person name="Kabir M.S."/>
            <person name="Jashni M.K."/>
            <person name="Kema G."/>
            <person name="Klaubauf S."/>
            <person name="Lapidus A."/>
            <person name="Levasseur A."/>
            <person name="Lindquist E."/>
            <person name="Mehrabi R."/>
            <person name="Ohm R.A."/>
            <person name="Owen T.J."/>
            <person name="Salamov A."/>
            <person name="Schwelm A."/>
            <person name="Schijlen E."/>
            <person name="Sun H."/>
            <person name="van den Burg H.A."/>
            <person name="van Ham R.C.H.J."/>
            <person name="Zhang S."/>
            <person name="Goodwin S.B."/>
            <person name="Grigoriev I.V."/>
            <person name="Collemare J."/>
            <person name="Bradshaw R.E."/>
        </authorList>
    </citation>
    <scope>NUCLEOTIDE SEQUENCE [LARGE SCALE GENOMIC DNA]</scope>
    <source>
        <strain evidence="3">NZE10 / CBS 128990</strain>
    </source>
</reference>
<evidence type="ECO:0000313" key="3">
    <source>
        <dbReference type="Proteomes" id="UP000016933"/>
    </source>
</evidence>
<name>N1Q2N2_DOTSN</name>